<organism evidence="3 4">
    <name type="scientific">Kribbella qitaiheensis</name>
    <dbReference type="NCBI Taxonomy" id="1544730"/>
    <lineage>
        <taxon>Bacteria</taxon>
        <taxon>Bacillati</taxon>
        <taxon>Actinomycetota</taxon>
        <taxon>Actinomycetes</taxon>
        <taxon>Propionibacteriales</taxon>
        <taxon>Kribbellaceae</taxon>
        <taxon>Kribbella</taxon>
    </lineage>
</organism>
<evidence type="ECO:0000256" key="1">
    <source>
        <dbReference type="SAM" id="MobiDB-lite"/>
    </source>
</evidence>
<feature type="transmembrane region" description="Helical" evidence="2">
    <location>
        <begin position="146"/>
        <end position="175"/>
    </location>
</feature>
<dbReference type="EMBL" id="CP043661">
    <property type="protein sequence ID" value="QNE22615.1"/>
    <property type="molecule type" value="Genomic_DNA"/>
</dbReference>
<feature type="transmembrane region" description="Helical" evidence="2">
    <location>
        <begin position="237"/>
        <end position="257"/>
    </location>
</feature>
<dbReference type="KEGG" id="kqi:F1D05_37850"/>
<feature type="transmembrane region" description="Helical" evidence="2">
    <location>
        <begin position="195"/>
        <end position="216"/>
    </location>
</feature>
<reference evidence="4" key="1">
    <citation type="submission" date="2019-09" db="EMBL/GenBank/DDBJ databases">
        <title>Antimicrobial potential of Antarctic Bacteria.</title>
        <authorList>
            <person name="Benaud N."/>
            <person name="Edwards R.J."/>
            <person name="Ferrari B.C."/>
        </authorList>
    </citation>
    <scope>NUCLEOTIDE SEQUENCE [LARGE SCALE GENOMIC DNA]</scope>
    <source>
        <strain evidence="4">SPB151</strain>
    </source>
</reference>
<feature type="transmembrane region" description="Helical" evidence="2">
    <location>
        <begin position="93"/>
        <end position="115"/>
    </location>
</feature>
<accession>A0A7G6X8Q0</accession>
<keyword evidence="2" id="KW-1133">Transmembrane helix</keyword>
<evidence type="ECO:0000256" key="2">
    <source>
        <dbReference type="SAM" id="Phobius"/>
    </source>
</evidence>
<reference evidence="3 4" key="2">
    <citation type="journal article" date="2020" name="Microbiol. Resour. Announc.">
        <title>Antarctic desert soil bacteria exhibit high novel natural product potential, evaluated through long-read genome sequencing and comparative genomics.</title>
        <authorList>
            <person name="Benaud N."/>
            <person name="Edwards R.J."/>
            <person name="Amos T.G."/>
            <person name="D'Agostino P.M."/>
            <person name="Gutierrez-Chavez C."/>
            <person name="Montgomery K."/>
            <person name="Nicetic I."/>
            <person name="Ferrari B.C."/>
        </authorList>
    </citation>
    <scope>NUCLEOTIDE SEQUENCE [LARGE SCALE GENOMIC DNA]</scope>
    <source>
        <strain evidence="3 4">SPB151</strain>
    </source>
</reference>
<dbReference type="RefSeq" id="WP_185445028.1">
    <property type="nucleotide sequence ID" value="NZ_CP043661.1"/>
</dbReference>
<name>A0A7G6X8Q0_9ACTN</name>
<feature type="region of interest" description="Disordered" evidence="1">
    <location>
        <begin position="1"/>
        <end position="78"/>
    </location>
</feature>
<evidence type="ECO:0000313" key="3">
    <source>
        <dbReference type="EMBL" id="QNE22615.1"/>
    </source>
</evidence>
<keyword evidence="2" id="KW-0812">Transmembrane</keyword>
<gene>
    <name evidence="3" type="ORF">F1D05_37850</name>
</gene>
<keyword evidence="4" id="KW-1185">Reference proteome</keyword>
<proteinExistence type="predicted"/>
<dbReference type="AlphaFoldDB" id="A0A7G6X8Q0"/>
<protein>
    <submittedName>
        <fullName evidence="3">Uncharacterized protein</fullName>
    </submittedName>
</protein>
<feature type="compositionally biased region" description="Polar residues" evidence="1">
    <location>
        <begin position="18"/>
        <end position="34"/>
    </location>
</feature>
<dbReference type="Proteomes" id="UP000515563">
    <property type="component" value="Chromosome"/>
</dbReference>
<keyword evidence="2" id="KW-0472">Membrane</keyword>
<sequence>MTDAIHPRPTPIDEPQSGHPSASNLPAGTPSSATPDAGAPHPNAIQPGAHPDASQVEADTPYASNSQPGVGSPYAGDSRAGRRVVGVRLVRGAGYGVGLVGVGVVAVVQSVGGRLGSVQVRWRRMAGYLGSAEPVRLRRPGRVNCFVHGVLSVVFGLLSLFLLMLLVLSVVRGPFYGFVEDGPFGPGTWGGPTKAGAWMVHAAIALPIIVMIPFVLRGLALLHAAEIRRMYGSAVGWWVLPATILLSVGGILFFYSWTQQI</sequence>
<evidence type="ECO:0000313" key="4">
    <source>
        <dbReference type="Proteomes" id="UP000515563"/>
    </source>
</evidence>